<dbReference type="Pfam" id="PF02570">
    <property type="entry name" value="CbiC"/>
    <property type="match status" value="1"/>
</dbReference>
<dbReference type="Gene3D" id="3.30.413.10">
    <property type="entry name" value="Sulfite Reductase Hemoprotein, domain 1"/>
    <property type="match status" value="2"/>
</dbReference>
<keyword evidence="12" id="KW-1185">Reference proteome</keyword>
<accession>A0A2S0NEE6</accession>
<dbReference type="GO" id="GO:0016993">
    <property type="term" value="F:precorrin-8X methylmutase activity"/>
    <property type="evidence" value="ECO:0007669"/>
    <property type="project" value="InterPro"/>
</dbReference>
<dbReference type="UniPathway" id="UPA00148"/>
<evidence type="ECO:0000259" key="10">
    <source>
        <dbReference type="Pfam" id="PF03460"/>
    </source>
</evidence>
<evidence type="ECO:0000256" key="4">
    <source>
        <dbReference type="ARBA" id="ARBA00022573"/>
    </source>
</evidence>
<evidence type="ECO:0000313" key="11">
    <source>
        <dbReference type="EMBL" id="AVO46544.1"/>
    </source>
</evidence>
<organism evidence="11 12">
    <name type="scientific">Phreatobacter cathodiphilus</name>
    <dbReference type="NCBI Taxonomy" id="1868589"/>
    <lineage>
        <taxon>Bacteria</taxon>
        <taxon>Pseudomonadati</taxon>
        <taxon>Pseudomonadota</taxon>
        <taxon>Alphaproteobacteria</taxon>
        <taxon>Hyphomicrobiales</taxon>
        <taxon>Phreatobacteraceae</taxon>
        <taxon>Phreatobacter</taxon>
    </lineage>
</organism>
<dbReference type="GO" id="GO:0016491">
    <property type="term" value="F:oxidoreductase activity"/>
    <property type="evidence" value="ECO:0007669"/>
    <property type="project" value="InterPro"/>
</dbReference>
<evidence type="ECO:0000256" key="2">
    <source>
        <dbReference type="ARBA" id="ARBA00009774"/>
    </source>
</evidence>
<dbReference type="NCBIfam" id="TIGR02435">
    <property type="entry name" value="CobG"/>
    <property type="match status" value="1"/>
</dbReference>
<dbReference type="GO" id="GO:0046872">
    <property type="term" value="F:metal ion binding"/>
    <property type="evidence" value="ECO:0007669"/>
    <property type="project" value="UniProtKB-KW"/>
</dbReference>
<dbReference type="InterPro" id="IPR003722">
    <property type="entry name" value="Cbl_synth_CobH/CbiC"/>
</dbReference>
<dbReference type="PANTHER" id="PTHR43588">
    <property type="entry name" value="COBALT-PRECORRIN-8 METHYLMUTASE"/>
    <property type="match status" value="1"/>
</dbReference>
<sequence>MTTDQSLRRGWCPGALMPMETGDGWLVRLHPPGGRLSAGALEAIGRLAAEHGNGLLDITSRANLQIRGVGPETHRPLVAALLAAGIVDPREENAPYRPVLAGPLAGRDAGDLLDVAALAEAVEARLRSVPGVPAKTLVKIEGGGLPPGGGSPDIRLVALGDQLALVAAGRAYRVAPSEVPEAVATLLGRLAIRHRAQPTVVHRLRDVDPHEIAALAASLGLPALAVPPPPAPPPRVGVVAEAGGTHAALAAAPFGRTSSSMIEALAALMRRHDAFDLRLTPWRGVALTGLSEAGEVLAALADLGFIVEASDRRLAVDACPGAPACARGEVPAQADAARFAAALPTDVDASFSLHVSGCAKGCARSTPATLTLVGRGGLYDIVPGGRAGDPPRRSLDAAAVVRLLAAGGDPATALQKAEPMTVATRSDHIKDGAAIYARSFAIIRAEADLDRFQGVAERVAVRMIHACGMTDLAGDIVMSEDFASVGEAALARGAPILCDAKMVANGVTPSRLPAGNRVVCTLDDLRVAGLATALGTTRSAAAMELWREEMAGSLVVIGNAPTSLFHLLDMLDGGAASPAAVIGVPVGFVGAAESKEALAADGRVPFLIVRGRRGGSAIAAAAVNALASARE</sequence>
<keyword evidence="6" id="KW-0408">Iron</keyword>
<feature type="domain" description="Nitrite/Sulfite reductase ferredoxin-like" evidence="10">
    <location>
        <begin position="18"/>
        <end position="83"/>
    </location>
</feature>
<dbReference type="OrthoDB" id="9780708at2"/>
<dbReference type="GO" id="GO:0009236">
    <property type="term" value="P:cobalamin biosynthetic process"/>
    <property type="evidence" value="ECO:0007669"/>
    <property type="project" value="UniProtKB-UniPathway"/>
</dbReference>
<comment type="similarity">
    <text evidence="2">Belongs to the CobH/CbiC family.</text>
</comment>
<dbReference type="SUPFAM" id="SSF56014">
    <property type="entry name" value="Nitrite and sulphite reductase 4Fe-4S domain-like"/>
    <property type="match status" value="1"/>
</dbReference>
<dbReference type="NCBIfam" id="NF006136">
    <property type="entry name" value="PRK08285.1"/>
    <property type="match status" value="1"/>
</dbReference>
<dbReference type="PANTHER" id="PTHR43588:SF1">
    <property type="entry name" value="COBALT-PRECORRIN-8 METHYLMUTASE"/>
    <property type="match status" value="1"/>
</dbReference>
<evidence type="ECO:0000256" key="3">
    <source>
        <dbReference type="ARBA" id="ARBA00022485"/>
    </source>
</evidence>
<comment type="pathway">
    <text evidence="1">Cofactor biosynthesis; adenosylcobalamin biosynthesis.</text>
</comment>
<dbReference type="EMBL" id="CP027668">
    <property type="protein sequence ID" value="AVO46544.1"/>
    <property type="molecule type" value="Genomic_DNA"/>
</dbReference>
<dbReference type="GO" id="GO:0051539">
    <property type="term" value="F:4 iron, 4 sulfur cluster binding"/>
    <property type="evidence" value="ECO:0007669"/>
    <property type="project" value="UniProtKB-KW"/>
</dbReference>
<dbReference type="InterPro" id="IPR012798">
    <property type="entry name" value="Cbl_synth_CobG-like"/>
</dbReference>
<dbReference type="SUPFAM" id="SSF55124">
    <property type="entry name" value="Nitrite/Sulfite reductase N-terminal domain-like"/>
    <property type="match status" value="2"/>
</dbReference>
<dbReference type="Gene3D" id="3.90.480.10">
    <property type="entry name" value="Sulfite Reductase Hemoprotein,Domain 2"/>
    <property type="match status" value="2"/>
</dbReference>
<evidence type="ECO:0000256" key="7">
    <source>
        <dbReference type="ARBA" id="ARBA00023014"/>
    </source>
</evidence>
<name>A0A2S0NEE6_9HYPH</name>
<protein>
    <recommendedName>
        <fullName evidence="13">Precorrin-8X methylmutase</fullName>
    </recommendedName>
</protein>
<keyword evidence="7" id="KW-0411">Iron-sulfur</keyword>
<reference evidence="11 12" key="1">
    <citation type="submission" date="2018-03" db="EMBL/GenBank/DDBJ databases">
        <title>Genome sequencing of Phreatobacter sp.</title>
        <authorList>
            <person name="Kim S.-J."/>
            <person name="Heo J."/>
            <person name="Kwon S.-W."/>
        </authorList>
    </citation>
    <scope>NUCLEOTIDE SEQUENCE [LARGE SCALE GENOMIC DNA]</scope>
    <source>
        <strain evidence="11 12">S-12</strain>
    </source>
</reference>
<dbReference type="InterPro" id="IPR036136">
    <property type="entry name" value="Nit/Sulf_reduc_fer-like_dom_sf"/>
</dbReference>
<dbReference type="SUPFAM" id="SSF63965">
    <property type="entry name" value="Precorrin-8X methylmutase CbiC/CobH"/>
    <property type="match status" value="1"/>
</dbReference>
<proteinExistence type="inferred from homology"/>
<dbReference type="InterPro" id="IPR045854">
    <property type="entry name" value="NO2/SO3_Rdtase_4Fe4S_sf"/>
</dbReference>
<dbReference type="Pfam" id="PF03460">
    <property type="entry name" value="NIR_SIR_ferr"/>
    <property type="match status" value="1"/>
</dbReference>
<dbReference type="KEGG" id="phr:C6569_16595"/>
<evidence type="ECO:0000256" key="8">
    <source>
        <dbReference type="ARBA" id="ARBA00023235"/>
    </source>
</evidence>
<keyword evidence="5" id="KW-0479">Metal-binding</keyword>
<evidence type="ECO:0000256" key="5">
    <source>
        <dbReference type="ARBA" id="ARBA00022723"/>
    </source>
</evidence>
<gene>
    <name evidence="11" type="ORF">C6569_16595</name>
</gene>
<dbReference type="InterPro" id="IPR036588">
    <property type="entry name" value="CobH/CbiC_sf"/>
</dbReference>
<evidence type="ECO:0000313" key="12">
    <source>
        <dbReference type="Proteomes" id="UP000237889"/>
    </source>
</evidence>
<dbReference type="Proteomes" id="UP000237889">
    <property type="component" value="Chromosome"/>
</dbReference>
<keyword evidence="4" id="KW-0169">Cobalamin biosynthesis</keyword>
<dbReference type="AlphaFoldDB" id="A0A2S0NEE6"/>
<evidence type="ECO:0000256" key="6">
    <source>
        <dbReference type="ARBA" id="ARBA00023004"/>
    </source>
</evidence>
<keyword evidence="8" id="KW-0413">Isomerase</keyword>
<dbReference type="InterPro" id="IPR005117">
    <property type="entry name" value="NiRdtase/SiRdtase_haem-b_fer"/>
</dbReference>
<evidence type="ECO:0000256" key="1">
    <source>
        <dbReference type="ARBA" id="ARBA00004953"/>
    </source>
</evidence>
<evidence type="ECO:0008006" key="13">
    <source>
        <dbReference type="Google" id="ProtNLM"/>
    </source>
</evidence>
<evidence type="ECO:0000259" key="9">
    <source>
        <dbReference type="Pfam" id="PF02570"/>
    </source>
</evidence>
<dbReference type="Gene3D" id="3.40.50.10230">
    <property type="entry name" value="Cobalamin biosynthesis CobH/CbiC, precorrin-8X methylmutase"/>
    <property type="match status" value="1"/>
</dbReference>
<feature type="domain" description="Cobalamin biosynthesis precorrin-8X methylmutase CobH/CbiC" evidence="9">
    <location>
        <begin position="435"/>
        <end position="628"/>
    </location>
</feature>
<keyword evidence="3" id="KW-0004">4Fe-4S</keyword>